<dbReference type="AlphaFoldDB" id="A0A0S7XJ98"/>
<gene>
    <name evidence="1" type="ORF">AMJ44_15600</name>
</gene>
<evidence type="ECO:0000313" key="1">
    <source>
        <dbReference type="EMBL" id="KPJ62436.1"/>
    </source>
</evidence>
<dbReference type="Proteomes" id="UP000051861">
    <property type="component" value="Unassembled WGS sequence"/>
</dbReference>
<proteinExistence type="predicted"/>
<evidence type="ECO:0000313" key="2">
    <source>
        <dbReference type="Proteomes" id="UP000051861"/>
    </source>
</evidence>
<dbReference type="EMBL" id="LIZX01000269">
    <property type="protein sequence ID" value="KPJ62436.1"/>
    <property type="molecule type" value="Genomic_DNA"/>
</dbReference>
<comment type="caution">
    <text evidence="1">The sequence shown here is derived from an EMBL/GenBank/DDBJ whole genome shotgun (WGS) entry which is preliminary data.</text>
</comment>
<reference evidence="1 2" key="1">
    <citation type="journal article" date="2015" name="Microbiome">
        <title>Genomic resolution of linkages in carbon, nitrogen, and sulfur cycling among widespread estuary sediment bacteria.</title>
        <authorList>
            <person name="Baker B.J."/>
            <person name="Lazar C.S."/>
            <person name="Teske A.P."/>
            <person name="Dick G.J."/>
        </authorList>
    </citation>
    <scope>NUCLEOTIDE SEQUENCE [LARGE SCALE GENOMIC DNA]</scope>
    <source>
        <strain evidence="1">DG_54_3</strain>
    </source>
</reference>
<organism evidence="1 2">
    <name type="scientific">candidate division WOR-1 bacterium DG_54_3</name>
    <dbReference type="NCBI Taxonomy" id="1703775"/>
    <lineage>
        <taxon>Bacteria</taxon>
        <taxon>Bacillati</taxon>
        <taxon>Saganbacteria</taxon>
    </lineage>
</organism>
<accession>A0A0S7XJ98</accession>
<name>A0A0S7XJ98_UNCSA</name>
<protein>
    <submittedName>
        <fullName evidence="1">Uncharacterized protein</fullName>
    </submittedName>
</protein>
<sequence>MPYYVYILECANKTLYSKPFKMAFAAMKGVGKKKGKGWKRKRTRNISICLSKNLIICNFVDNLYNIGSK</sequence>